<dbReference type="KEGG" id="bbz:BbuZS7_E09"/>
<geneLocation type="plasmid" evidence="9 10">
    <name>ZS7_lp25</name>
</geneLocation>
<evidence type="ECO:0000256" key="6">
    <source>
        <dbReference type="ARBA" id="ARBA00023136"/>
    </source>
</evidence>
<protein>
    <recommendedName>
        <fullName evidence="3">Protein BptA</fullName>
    </recommendedName>
    <alternativeName>
        <fullName evidence="8">Borrelial persistence in ticks protein A</fullName>
    </alternativeName>
</protein>
<keyword evidence="9" id="KW-0614">Plasmid</keyword>
<evidence type="ECO:0000256" key="3">
    <source>
        <dbReference type="ARBA" id="ARBA00018692"/>
    </source>
</evidence>
<proteinExistence type="inferred from homology"/>
<dbReference type="AlphaFoldDB" id="A0A0H3C126"/>
<dbReference type="RefSeq" id="WP_012614984.1">
    <property type="nucleotide sequence ID" value="NC_011783.1"/>
</dbReference>
<comment type="similarity">
    <text evidence="2">Belongs to the BptA family.</text>
</comment>
<keyword evidence="4" id="KW-0732">Signal</keyword>
<evidence type="ECO:0000256" key="1">
    <source>
        <dbReference type="ARBA" id="ARBA00004442"/>
    </source>
</evidence>
<organism evidence="9 10">
    <name type="scientific">Borreliella burgdorferi (strain ZS7)</name>
    <name type="common">Borrelia burgdorferi</name>
    <dbReference type="NCBI Taxonomy" id="445985"/>
    <lineage>
        <taxon>Bacteria</taxon>
        <taxon>Pseudomonadati</taxon>
        <taxon>Spirochaetota</taxon>
        <taxon>Spirochaetia</taxon>
        <taxon>Spirochaetales</taxon>
        <taxon>Borreliaceae</taxon>
        <taxon>Borreliella</taxon>
    </lineage>
</organism>
<dbReference type="Proteomes" id="UP000006901">
    <property type="component" value="Plasmid ZS7_lp25"/>
</dbReference>
<dbReference type="GO" id="GO:0009279">
    <property type="term" value="C:cell outer membrane"/>
    <property type="evidence" value="ECO:0007669"/>
    <property type="project" value="UniProtKB-SubCell"/>
</dbReference>
<keyword evidence="7" id="KW-0998">Cell outer membrane</keyword>
<reference evidence="9 10" key="1">
    <citation type="journal article" date="2011" name="J. Bacteriol.">
        <title>Whole-genome sequences of thirteen isolates of Borrelia burgdorferi.</title>
        <authorList>
            <person name="Schutzer S.E."/>
            <person name="Fraser-Liggett C.M."/>
            <person name="Casjens S.R."/>
            <person name="Qiu W.G."/>
            <person name="Dunn J.J."/>
            <person name="Mongodin E.F."/>
            <person name="Luft B.J."/>
        </authorList>
    </citation>
    <scope>NUCLEOTIDE SEQUENCE [LARGE SCALE GENOMIC DNA]</scope>
    <source>
        <strain evidence="9 10">ZS7</strain>
        <plasmid evidence="9 10">ZS7_lp25</plasmid>
    </source>
</reference>
<dbReference type="Pfam" id="PF17044">
    <property type="entry name" value="BPTA"/>
    <property type="match status" value="1"/>
</dbReference>
<evidence type="ECO:0000256" key="4">
    <source>
        <dbReference type="ARBA" id="ARBA00022729"/>
    </source>
</evidence>
<gene>
    <name evidence="9" type="primary">bptA</name>
    <name evidence="9" type="ordered locus">BbuZS7_E09</name>
</gene>
<name>A0A0H3C126_BORBZ</name>
<evidence type="ECO:0000256" key="5">
    <source>
        <dbReference type="ARBA" id="ARBA00023026"/>
    </source>
</evidence>
<dbReference type="InterPro" id="IPR031471">
    <property type="entry name" value="BptA"/>
</dbReference>
<dbReference type="EMBL" id="CP001198">
    <property type="protein sequence ID" value="ACK74188.1"/>
    <property type="molecule type" value="Genomic_DNA"/>
</dbReference>
<evidence type="ECO:0000256" key="2">
    <source>
        <dbReference type="ARBA" id="ARBA00010700"/>
    </source>
</evidence>
<evidence type="ECO:0000256" key="8">
    <source>
        <dbReference type="ARBA" id="ARBA00031297"/>
    </source>
</evidence>
<evidence type="ECO:0000313" key="9">
    <source>
        <dbReference type="EMBL" id="ACK74188.1"/>
    </source>
</evidence>
<dbReference type="HOGENOM" id="CLU_1329815_0_0_12"/>
<sequence>MRKILFFGLLSICIFLVFFFYKQKENNIIYNKIVEEFEDNIFIDETYTHLFKDSNLKELVFIKSQLIIPELEHKEMMKSTGYYADTYRALSTVYKFDFKVHENKILGFKSVIFEGFEDAKVSKHENNLPSEKWQQLKDFNIGDPNINEKFFHLEFPFVVKNTLRVTISKGFFKKIKKLKRLKIILISNEDREYKIDIENFLPKYNL</sequence>
<keyword evidence="5" id="KW-0843">Virulence</keyword>
<keyword evidence="6" id="KW-0472">Membrane</keyword>
<dbReference type="NCBIfam" id="NF045772">
    <property type="entry name" value="VirAssocBptA"/>
    <property type="match status" value="1"/>
</dbReference>
<accession>A0A0H3C126</accession>
<evidence type="ECO:0000313" key="10">
    <source>
        <dbReference type="Proteomes" id="UP000006901"/>
    </source>
</evidence>
<evidence type="ECO:0000256" key="7">
    <source>
        <dbReference type="ARBA" id="ARBA00023237"/>
    </source>
</evidence>
<comment type="subcellular location">
    <subcellularLocation>
        <location evidence="1">Cell outer membrane</location>
    </subcellularLocation>
</comment>